<evidence type="ECO:0000313" key="3">
    <source>
        <dbReference type="EMBL" id="KAA8522778.1"/>
    </source>
</evidence>
<evidence type="ECO:0000313" key="4">
    <source>
        <dbReference type="Proteomes" id="UP000325577"/>
    </source>
</evidence>
<reference evidence="3 4" key="1">
    <citation type="submission" date="2019-09" db="EMBL/GenBank/DDBJ databases">
        <title>A chromosome-level genome assembly of the Chinese tupelo Nyssa sinensis.</title>
        <authorList>
            <person name="Yang X."/>
            <person name="Kang M."/>
            <person name="Yang Y."/>
            <person name="Xiong H."/>
            <person name="Wang M."/>
            <person name="Zhang Z."/>
            <person name="Wang Z."/>
            <person name="Wu H."/>
            <person name="Ma T."/>
            <person name="Liu J."/>
            <person name="Xi Z."/>
        </authorList>
    </citation>
    <scope>NUCLEOTIDE SEQUENCE [LARGE SCALE GENOMIC DNA]</scope>
    <source>
        <strain evidence="3">J267</strain>
        <tissue evidence="3">Leaf</tissue>
    </source>
</reference>
<protein>
    <submittedName>
        <fullName evidence="3">Uncharacterized protein</fullName>
    </submittedName>
</protein>
<evidence type="ECO:0000256" key="2">
    <source>
        <dbReference type="SAM" id="SignalP"/>
    </source>
</evidence>
<dbReference type="Proteomes" id="UP000325577">
    <property type="component" value="Linkage Group LG4"/>
</dbReference>
<evidence type="ECO:0000256" key="1">
    <source>
        <dbReference type="SAM" id="MobiDB-lite"/>
    </source>
</evidence>
<keyword evidence="4" id="KW-1185">Reference proteome</keyword>
<feature type="chain" id="PRO_5023880998" evidence="2">
    <location>
        <begin position="21"/>
        <end position="161"/>
    </location>
</feature>
<gene>
    <name evidence="3" type="ORF">F0562_009201</name>
</gene>
<name>A0A5J4ZYG6_9ASTE</name>
<feature type="region of interest" description="Disordered" evidence="1">
    <location>
        <begin position="108"/>
        <end position="161"/>
    </location>
</feature>
<keyword evidence="2" id="KW-0732">Signal</keyword>
<dbReference type="AlphaFoldDB" id="A0A5J4ZYG6"/>
<feature type="signal peptide" evidence="2">
    <location>
        <begin position="1"/>
        <end position="20"/>
    </location>
</feature>
<dbReference type="EMBL" id="CM018047">
    <property type="protein sequence ID" value="KAA8522778.1"/>
    <property type="molecule type" value="Genomic_DNA"/>
</dbReference>
<organism evidence="3 4">
    <name type="scientific">Nyssa sinensis</name>
    <dbReference type="NCBI Taxonomy" id="561372"/>
    <lineage>
        <taxon>Eukaryota</taxon>
        <taxon>Viridiplantae</taxon>
        <taxon>Streptophyta</taxon>
        <taxon>Embryophyta</taxon>
        <taxon>Tracheophyta</taxon>
        <taxon>Spermatophyta</taxon>
        <taxon>Magnoliopsida</taxon>
        <taxon>eudicotyledons</taxon>
        <taxon>Gunneridae</taxon>
        <taxon>Pentapetalae</taxon>
        <taxon>asterids</taxon>
        <taxon>Cornales</taxon>
        <taxon>Nyssaceae</taxon>
        <taxon>Nyssa</taxon>
    </lineage>
</organism>
<accession>A0A5J4ZYG6</accession>
<proteinExistence type="predicted"/>
<sequence>MLSARVVATAGGLQLPWALAVDICRTSNATAPPRRRAEVHGHIKAIDKGNIEEVQEPTTVTGLTSASAGSIKGALGSSPDACLFRARAHVDGPGLALVELTATTRHSRSPDCERALVSDLENGGTGEGEEEGIKKEEGKGSNLSSRPSSFLRHDWGSALEI</sequence>